<dbReference type="PATRIC" id="fig|1623450.3.peg.561"/>
<keyword evidence="3" id="KW-0963">Cytoplasm</keyword>
<dbReference type="PANTHER" id="PTHR33705:SF2">
    <property type="entry name" value="PHOSPHOCARRIER PROTEIN NPR"/>
    <property type="match status" value="1"/>
</dbReference>
<gene>
    <name evidence="6" type="ORF">VI33_02830</name>
</gene>
<dbReference type="PRINTS" id="PR00107">
    <property type="entry name" value="PHOSPHOCPHPR"/>
</dbReference>
<evidence type="ECO:0000313" key="6">
    <source>
        <dbReference type="EMBL" id="AKO65689.1"/>
    </source>
</evidence>
<dbReference type="PROSITE" id="PS00369">
    <property type="entry name" value="PTS_HPR_HIS"/>
    <property type="match status" value="1"/>
</dbReference>
<keyword evidence="7" id="KW-1185">Reference proteome</keyword>
<comment type="similarity">
    <text evidence="2">Belongs to the HPr family.</text>
</comment>
<dbReference type="GO" id="GO:0009401">
    <property type="term" value="P:phosphoenolpyruvate-dependent sugar phosphotransferase system"/>
    <property type="evidence" value="ECO:0007669"/>
    <property type="project" value="UniProtKB-KW"/>
</dbReference>
<evidence type="ECO:0000256" key="4">
    <source>
        <dbReference type="ARBA" id="ARBA00022683"/>
    </source>
</evidence>
<dbReference type="InterPro" id="IPR000032">
    <property type="entry name" value="HPr-like"/>
</dbReference>
<sequence length="89" mass="10003">MIKKNLTIKNELGLHARASNKLSTEAAKFKSKIEIIFNDQIIDCKNMMDILLLSIGIHDSFTIRISGVDEKKALESIEKLINNLFGEGK</sequence>
<feature type="domain" description="HPr" evidence="5">
    <location>
        <begin position="1"/>
        <end position="88"/>
    </location>
</feature>
<proteinExistence type="inferred from homology"/>
<dbReference type="Gene3D" id="3.30.1340.10">
    <property type="entry name" value="HPr-like"/>
    <property type="match status" value="1"/>
</dbReference>
<dbReference type="GO" id="GO:0005737">
    <property type="term" value="C:cytoplasm"/>
    <property type="evidence" value="ECO:0007669"/>
    <property type="project" value="UniProtKB-SubCell"/>
</dbReference>
<evidence type="ECO:0000313" key="7">
    <source>
        <dbReference type="Proteomes" id="UP000066549"/>
    </source>
</evidence>
<dbReference type="OrthoDB" id="9798965at2"/>
<keyword evidence="4" id="KW-0598">Phosphotransferase system</keyword>
<dbReference type="InterPro" id="IPR035895">
    <property type="entry name" value="HPr-like_sf"/>
</dbReference>
<evidence type="ECO:0000256" key="2">
    <source>
        <dbReference type="ARBA" id="ARBA00010736"/>
    </source>
</evidence>
<dbReference type="AlphaFoldDB" id="A0A0H4IYX4"/>
<dbReference type="PROSITE" id="PS51350">
    <property type="entry name" value="PTS_HPR_DOM"/>
    <property type="match status" value="1"/>
</dbReference>
<name>A0A0H4IYX4_9PROT</name>
<dbReference type="EMBL" id="CP011002">
    <property type="protein sequence ID" value="AKO65689.1"/>
    <property type="molecule type" value="Genomic_DNA"/>
</dbReference>
<dbReference type="PANTHER" id="PTHR33705">
    <property type="entry name" value="PHOSPHOCARRIER PROTEIN HPR"/>
    <property type="match status" value="1"/>
</dbReference>
<accession>A0A0H4IYX4</accession>
<dbReference type="InterPro" id="IPR001020">
    <property type="entry name" value="PTS_HPr_His_P_site"/>
</dbReference>
<comment type="subcellular location">
    <subcellularLocation>
        <location evidence="1">Cytoplasm</location>
    </subcellularLocation>
</comment>
<dbReference type="Proteomes" id="UP000066549">
    <property type="component" value="Chromosome"/>
</dbReference>
<evidence type="ECO:0000256" key="3">
    <source>
        <dbReference type="ARBA" id="ARBA00022490"/>
    </source>
</evidence>
<dbReference type="SUPFAM" id="SSF55594">
    <property type="entry name" value="HPr-like"/>
    <property type="match status" value="1"/>
</dbReference>
<dbReference type="Pfam" id="PF00381">
    <property type="entry name" value="PTS-HPr"/>
    <property type="match status" value="1"/>
</dbReference>
<dbReference type="NCBIfam" id="TIGR01003">
    <property type="entry name" value="PTS_HPr_family"/>
    <property type="match status" value="1"/>
</dbReference>
<dbReference type="InterPro" id="IPR050399">
    <property type="entry name" value="HPr"/>
</dbReference>
<evidence type="ECO:0000256" key="1">
    <source>
        <dbReference type="ARBA" id="ARBA00004496"/>
    </source>
</evidence>
<reference evidence="6 7" key="1">
    <citation type="submission" date="2015-03" db="EMBL/GenBank/DDBJ databases">
        <title>Comparative analysis of the OM43 clade including a novel species from Red Sea uncovers genomic and metabolic diversity among marine methylotrophs.</title>
        <authorList>
            <person name="Jimenez-Infante F."/>
            <person name="Ngugi D.K."/>
            <person name="Vinu M."/>
            <person name="Alam I."/>
            <person name="Kamau A."/>
            <person name="Blom J."/>
            <person name="Bajic V.B."/>
            <person name="Stingl U."/>
        </authorList>
    </citation>
    <scope>NUCLEOTIDE SEQUENCE [LARGE SCALE GENOMIC DNA]</scope>
    <source>
        <strain evidence="6 7">MBRSH7</strain>
    </source>
</reference>
<evidence type="ECO:0000259" key="5">
    <source>
        <dbReference type="PROSITE" id="PS51350"/>
    </source>
</evidence>
<protein>
    <recommendedName>
        <fullName evidence="5">HPr domain-containing protein</fullName>
    </recommendedName>
</protein>
<organism evidence="6 7">
    <name type="scientific">Methylophilales bacterium MBRS-H7</name>
    <dbReference type="NCBI Taxonomy" id="1623450"/>
    <lineage>
        <taxon>Bacteria</taxon>
        <taxon>Pseudomonadati</taxon>
        <taxon>Pseudomonadota</taxon>
        <taxon>Betaproteobacteria</taxon>
        <taxon>Nitrosomonadales</taxon>
        <taxon>OM43 clade</taxon>
    </lineage>
</organism>